<dbReference type="PANTHER" id="PTHR16083:SF25">
    <property type="entry name" value="C-JID DOMAIN-CONTAINING PROTEIN"/>
    <property type="match status" value="1"/>
</dbReference>
<name>A0A6A1VG98_9ROSI</name>
<dbReference type="Proteomes" id="UP000516437">
    <property type="component" value="Chromosome 5"/>
</dbReference>
<accession>A0A6A1VG98</accession>
<protein>
    <submittedName>
        <fullName evidence="2">Protein SUPPRESSOR OF npr1-1, CONSTITUTIVE 1</fullName>
    </submittedName>
</protein>
<dbReference type="EMBL" id="RXIC02000023">
    <property type="protein sequence ID" value="KAB1211902.1"/>
    <property type="molecule type" value="Genomic_DNA"/>
</dbReference>
<gene>
    <name evidence="2" type="ORF">CJ030_MR5G000963</name>
</gene>
<evidence type="ECO:0000256" key="1">
    <source>
        <dbReference type="SAM" id="MobiDB-lite"/>
    </source>
</evidence>
<dbReference type="InterPro" id="IPR032675">
    <property type="entry name" value="LRR_dom_sf"/>
</dbReference>
<dbReference type="AlphaFoldDB" id="A0A6A1VG98"/>
<sequence>MHNSLIKELGERRFKNLTIMYFFECKNIERIPDLSSSSNLTKLILSKCPNLVEVHQSVGLLDKLITLRCLDCFKLRSFPNSLKLISLADLSLDGCESLQNFPEIDCEMKKVQCVDLEHSGIKELPSSIAYLTGLRSLRLAGCKNLGYPTDHDYVYKDSTFSIIFPGSTLPYWFHSCKENLDNNSFEINISALAYPEDISGMALNIVFGPICGIHDEDDGELAYFETGIFVSYGSLYDEGRDLYWLPDPLMDVDHVWLKHIGTYHIECNYGRVRVFNQTTSMIIKSYGFYFVYKHDQEVATCAADMLHEDVDVNLEVPEKEWGNSGHLTDGVQLSKRRRSDDDRNRVSQWHHEHGDLMKEAQQFFEKFSDGYLVAVACMMRVMTKFNFKKTTEVAMIETENPNGAPSMGI</sequence>
<feature type="region of interest" description="Disordered" evidence="1">
    <location>
        <begin position="321"/>
        <end position="346"/>
    </location>
</feature>
<proteinExistence type="predicted"/>
<organism evidence="2 3">
    <name type="scientific">Morella rubra</name>
    <name type="common">Chinese bayberry</name>
    <dbReference type="NCBI Taxonomy" id="262757"/>
    <lineage>
        <taxon>Eukaryota</taxon>
        <taxon>Viridiplantae</taxon>
        <taxon>Streptophyta</taxon>
        <taxon>Embryophyta</taxon>
        <taxon>Tracheophyta</taxon>
        <taxon>Spermatophyta</taxon>
        <taxon>Magnoliopsida</taxon>
        <taxon>eudicotyledons</taxon>
        <taxon>Gunneridae</taxon>
        <taxon>Pentapetalae</taxon>
        <taxon>rosids</taxon>
        <taxon>fabids</taxon>
        <taxon>Fagales</taxon>
        <taxon>Myricaceae</taxon>
        <taxon>Morella</taxon>
    </lineage>
</organism>
<keyword evidence="3" id="KW-1185">Reference proteome</keyword>
<dbReference type="SUPFAM" id="SSF52058">
    <property type="entry name" value="L domain-like"/>
    <property type="match status" value="1"/>
</dbReference>
<evidence type="ECO:0000313" key="2">
    <source>
        <dbReference type="EMBL" id="KAB1211902.1"/>
    </source>
</evidence>
<dbReference type="Gene3D" id="3.80.10.10">
    <property type="entry name" value="Ribonuclease Inhibitor"/>
    <property type="match status" value="2"/>
</dbReference>
<dbReference type="PANTHER" id="PTHR16083">
    <property type="entry name" value="LEUCINE RICH REPEAT CONTAINING PROTEIN"/>
    <property type="match status" value="1"/>
</dbReference>
<reference evidence="2 3" key="1">
    <citation type="journal article" date="2019" name="Plant Biotechnol. J.">
        <title>The red bayberry genome and genetic basis of sex determination.</title>
        <authorList>
            <person name="Jia H.M."/>
            <person name="Jia H.J."/>
            <person name="Cai Q.L."/>
            <person name="Wang Y."/>
            <person name="Zhao H.B."/>
            <person name="Yang W.F."/>
            <person name="Wang G.Y."/>
            <person name="Li Y.H."/>
            <person name="Zhan D.L."/>
            <person name="Shen Y.T."/>
            <person name="Niu Q.F."/>
            <person name="Chang L."/>
            <person name="Qiu J."/>
            <person name="Zhao L."/>
            <person name="Xie H.B."/>
            <person name="Fu W.Y."/>
            <person name="Jin J."/>
            <person name="Li X.W."/>
            <person name="Jiao Y."/>
            <person name="Zhou C.C."/>
            <person name="Tu T."/>
            <person name="Chai C.Y."/>
            <person name="Gao J.L."/>
            <person name="Fan L.J."/>
            <person name="van de Weg E."/>
            <person name="Wang J.Y."/>
            <person name="Gao Z.S."/>
        </authorList>
    </citation>
    <scope>NUCLEOTIDE SEQUENCE [LARGE SCALE GENOMIC DNA]</scope>
    <source>
        <tissue evidence="2">Leaves</tissue>
    </source>
</reference>
<evidence type="ECO:0000313" key="3">
    <source>
        <dbReference type="Proteomes" id="UP000516437"/>
    </source>
</evidence>
<dbReference type="OrthoDB" id="1073078at2759"/>
<comment type="caution">
    <text evidence="2">The sequence shown here is derived from an EMBL/GenBank/DDBJ whole genome shotgun (WGS) entry which is preliminary data.</text>
</comment>